<dbReference type="OrthoDB" id="86129at2157"/>
<evidence type="ECO:0000313" key="2">
    <source>
        <dbReference type="Proteomes" id="UP000324354"/>
    </source>
</evidence>
<gene>
    <name evidence="1" type="ORF">PFDSM3638_07000</name>
</gene>
<evidence type="ECO:0008006" key="3">
    <source>
        <dbReference type="Google" id="ProtNLM"/>
    </source>
</evidence>
<dbReference type="RefSeq" id="WP_011012545.1">
    <property type="nucleotide sequence ID" value="NC_003413.1"/>
</dbReference>
<dbReference type="AlphaFoldDB" id="A0A5C0XW51"/>
<proteinExistence type="predicted"/>
<organism evidence="1 2">
    <name type="scientific">Pyrococcus furiosus (strain ATCC 43587 / DSM 3638 / JCM 8422 / Vc1)</name>
    <dbReference type="NCBI Taxonomy" id="186497"/>
    <lineage>
        <taxon>Archaea</taxon>
        <taxon>Methanobacteriati</taxon>
        <taxon>Methanobacteriota</taxon>
        <taxon>Thermococci</taxon>
        <taxon>Thermococcales</taxon>
        <taxon>Thermococcaceae</taxon>
        <taxon>Pyrococcus</taxon>
    </lineage>
</organism>
<dbReference type="GeneID" id="13300701"/>
<evidence type="ECO:0000313" key="1">
    <source>
        <dbReference type="EMBL" id="QEK79030.1"/>
    </source>
</evidence>
<sequence length="267" mass="30042">MVLIEAIFYIEVLGNDKKAVETSSMEIEKKLKEERNVKIKGIYRDKVVENEEDEKFKYSTVVEAHVEGKLGNIVDLVLKYGPTIVEIENVKGNEIHAKELVPILGRIAYVVGALIDKFGPVVAYPKLDALPKPKIGYSEEEIERMIIEENLIRYRFAVEIYGNSLGEIEENLSKALFLEGCKINKIKVTEKEKIPLEDNKVRIKALAGVELLSDLKTLFVLAAKYAPLAFIIIEPEIINIDPAELQSTLSEIASIVNDLVHRPLLAE</sequence>
<accession>A0A5C0XW51</accession>
<dbReference type="EMBL" id="CP023154">
    <property type="protein sequence ID" value="QEK79030.1"/>
    <property type="molecule type" value="Genomic_DNA"/>
</dbReference>
<protein>
    <recommendedName>
        <fullName evidence="3">DUF2110 domain-containing protein</fullName>
    </recommendedName>
</protein>
<dbReference type="Proteomes" id="UP000324354">
    <property type="component" value="Chromosome"/>
</dbReference>
<reference evidence="1 2" key="1">
    <citation type="submission" date="2017-08" db="EMBL/GenBank/DDBJ databases">
        <title>Resequencing and Reannotation of the genome of Pyrococcus furiosus type strain DSM3638.</title>
        <authorList>
            <person name="Reichelt R.M."/>
            <person name="Bunk B."/>
        </authorList>
    </citation>
    <scope>NUCLEOTIDE SEQUENCE [LARGE SCALE GENOMIC DNA]</scope>
    <source>
        <strain evidence="1 2">DSM 3638</strain>
    </source>
</reference>
<name>A0A5C0XW51_PYRFU</name>
<dbReference type="GeneID" id="41713207"/>